<evidence type="ECO:0000313" key="14">
    <source>
        <dbReference type="Proteomes" id="UP000253845"/>
    </source>
</evidence>
<dbReference type="EMBL" id="KZ851909">
    <property type="protein sequence ID" value="RDH22015.1"/>
    <property type="molecule type" value="Genomic_DNA"/>
</dbReference>
<evidence type="ECO:0000256" key="7">
    <source>
        <dbReference type="ARBA" id="ARBA00022833"/>
    </source>
</evidence>
<evidence type="ECO:0000313" key="13">
    <source>
        <dbReference type="EMBL" id="RDH22015.1"/>
    </source>
</evidence>
<feature type="region of interest" description="Disordered" evidence="10">
    <location>
        <begin position="23"/>
        <end position="52"/>
    </location>
</feature>
<keyword evidence="8" id="KW-0391">Immunity</keyword>
<dbReference type="InterPro" id="IPR046439">
    <property type="entry name" value="ZF_RZ_dom"/>
</dbReference>
<dbReference type="InterPro" id="IPR041677">
    <property type="entry name" value="DNA2/NAM7_AAA_11"/>
</dbReference>
<dbReference type="InterPro" id="IPR000967">
    <property type="entry name" value="Znf_NFX1"/>
</dbReference>
<gene>
    <name evidence="13" type="ORF">M747DRAFT_369302</name>
</gene>
<dbReference type="InterPro" id="IPR045055">
    <property type="entry name" value="DNA2/NAM7-like"/>
</dbReference>
<dbReference type="FunFam" id="3.40.50.300:FF:001660">
    <property type="entry name" value="NF-X1 finger and helicase protein, putative"/>
    <property type="match status" value="1"/>
</dbReference>
<dbReference type="GO" id="GO:0004386">
    <property type="term" value="F:helicase activity"/>
    <property type="evidence" value="ECO:0007669"/>
    <property type="project" value="InterPro"/>
</dbReference>
<keyword evidence="4" id="KW-0677">Repeat</keyword>
<dbReference type="VEuPathDB" id="FungiDB:M747DRAFT_369302"/>
<dbReference type="GO" id="GO:0008270">
    <property type="term" value="F:zinc ion binding"/>
    <property type="evidence" value="ECO:0007669"/>
    <property type="project" value="UniProtKB-KW"/>
</dbReference>
<keyword evidence="7 9" id="KW-0862">Zinc</keyword>
<evidence type="ECO:0000256" key="2">
    <source>
        <dbReference type="ARBA" id="ARBA00022490"/>
    </source>
</evidence>
<keyword evidence="3 9" id="KW-0479">Metal-binding</keyword>
<dbReference type="PROSITE" id="PS51981">
    <property type="entry name" value="ZF_RZ"/>
    <property type="match status" value="1"/>
</dbReference>
<evidence type="ECO:0000256" key="3">
    <source>
        <dbReference type="ARBA" id="ARBA00022723"/>
    </source>
</evidence>
<dbReference type="Pfam" id="PF13086">
    <property type="entry name" value="AAA_11"/>
    <property type="match status" value="1"/>
</dbReference>
<evidence type="ECO:0000256" key="5">
    <source>
        <dbReference type="ARBA" id="ARBA00022771"/>
    </source>
</evidence>
<keyword evidence="6" id="KW-0547">Nucleotide-binding</keyword>
<protein>
    <submittedName>
        <fullName evidence="13">P-loop containing nucleoside triphosphate hydrolase protein</fullName>
    </submittedName>
</protein>
<evidence type="ECO:0000256" key="1">
    <source>
        <dbReference type="ARBA" id="ARBA00004496"/>
    </source>
</evidence>
<dbReference type="CDD" id="cd18808">
    <property type="entry name" value="SF1_C_Upf1"/>
    <property type="match status" value="1"/>
</dbReference>
<dbReference type="PANTHER" id="PTHR10887:SF445">
    <property type="entry name" value="NFX1-TYPE ZINC FINGER-CONTAINING PROTEIN 1"/>
    <property type="match status" value="1"/>
</dbReference>
<dbReference type="SUPFAM" id="SSF52540">
    <property type="entry name" value="P-loop containing nucleoside triphosphate hydrolases"/>
    <property type="match status" value="1"/>
</dbReference>
<dbReference type="GO" id="GO:0031048">
    <property type="term" value="P:regulatory ncRNA-mediated heterochromatin formation"/>
    <property type="evidence" value="ECO:0007669"/>
    <property type="project" value="TreeGrafter"/>
</dbReference>
<evidence type="ECO:0000259" key="11">
    <source>
        <dbReference type="PROSITE" id="PS50103"/>
    </source>
</evidence>
<keyword evidence="5 9" id="KW-0863">Zinc-finger</keyword>
<dbReference type="InterPro" id="IPR000571">
    <property type="entry name" value="Znf_CCCH"/>
</dbReference>
<keyword evidence="2" id="KW-0963">Cytoplasm</keyword>
<reference evidence="13 14" key="1">
    <citation type="submission" date="2018-07" db="EMBL/GenBank/DDBJ databases">
        <title>Section-level genome sequencing of Aspergillus section Nigri to investigate inter- and intra-species variation.</title>
        <authorList>
            <consortium name="DOE Joint Genome Institute"/>
            <person name="Vesth T.C."/>
            <person name="Nybo J.L."/>
            <person name="Theobald S."/>
            <person name="Frisvad J.C."/>
            <person name="Larsen T.O."/>
            <person name="Nielsen K.F."/>
            <person name="Hoof J.B."/>
            <person name="Brandl J."/>
            <person name="Salamov A."/>
            <person name="Riley R."/>
            <person name="Gladden J.M."/>
            <person name="Phatale P."/>
            <person name="Nielsen M.T."/>
            <person name="Lyhne E.K."/>
            <person name="Kogle M.E."/>
            <person name="Strasser K."/>
            <person name="McDonnell E."/>
            <person name="Barry K."/>
            <person name="Clum A."/>
            <person name="Chen C."/>
            <person name="Nolan M."/>
            <person name="Sandor L."/>
            <person name="Kuo A."/>
            <person name="Lipzen A."/>
            <person name="Hainaut M."/>
            <person name="Drula E."/>
            <person name="Tsang A."/>
            <person name="Magnuson J.K."/>
            <person name="Henrissat B."/>
            <person name="Wiebenga A."/>
            <person name="Simmons B.A."/>
            <person name="Makela M.R."/>
            <person name="De vries R.P."/>
            <person name="Grigoriev I.V."/>
            <person name="Mortensen U.H."/>
            <person name="Baker S.E."/>
            <person name="Andersen M.R."/>
        </authorList>
    </citation>
    <scope>NUCLEOTIDE SEQUENCE [LARGE SCALE GENOMIC DNA]</scope>
    <source>
        <strain evidence="13 14">ATCC 13496</strain>
    </source>
</reference>
<comment type="subcellular location">
    <subcellularLocation>
        <location evidence="1">Cytoplasm</location>
    </subcellularLocation>
</comment>
<proteinExistence type="predicted"/>
<dbReference type="InterPro" id="IPR027417">
    <property type="entry name" value="P-loop_NTPase"/>
</dbReference>
<dbReference type="Proteomes" id="UP000253845">
    <property type="component" value="Unassembled WGS sequence"/>
</dbReference>
<dbReference type="Pfam" id="PF20173">
    <property type="entry name" value="ZnF_RZ-type"/>
    <property type="match status" value="1"/>
</dbReference>
<evidence type="ECO:0000256" key="6">
    <source>
        <dbReference type="ARBA" id="ARBA00022806"/>
    </source>
</evidence>
<accession>A0A370C280</accession>
<evidence type="ECO:0000256" key="10">
    <source>
        <dbReference type="SAM" id="MobiDB-lite"/>
    </source>
</evidence>
<evidence type="ECO:0000256" key="9">
    <source>
        <dbReference type="PROSITE-ProRule" id="PRU00723"/>
    </source>
</evidence>
<evidence type="ECO:0000256" key="4">
    <source>
        <dbReference type="ARBA" id="ARBA00022737"/>
    </source>
</evidence>
<evidence type="ECO:0000256" key="8">
    <source>
        <dbReference type="ARBA" id="ARBA00022859"/>
    </source>
</evidence>
<organism evidence="13 14">
    <name type="scientific">Aspergillus niger ATCC 13496</name>
    <dbReference type="NCBI Taxonomy" id="1353008"/>
    <lineage>
        <taxon>Eukaryota</taxon>
        <taxon>Fungi</taxon>
        <taxon>Dikarya</taxon>
        <taxon>Ascomycota</taxon>
        <taxon>Pezizomycotina</taxon>
        <taxon>Eurotiomycetes</taxon>
        <taxon>Eurotiomycetidae</taxon>
        <taxon>Eurotiales</taxon>
        <taxon>Aspergillaceae</taxon>
        <taxon>Aspergillus</taxon>
        <taxon>Aspergillus subgen. Circumdati</taxon>
    </lineage>
</organism>
<dbReference type="GO" id="GO:0002376">
    <property type="term" value="P:immune system process"/>
    <property type="evidence" value="ECO:0007669"/>
    <property type="project" value="UniProtKB-KW"/>
</dbReference>
<dbReference type="GO" id="GO:0031380">
    <property type="term" value="C:nuclear RNA-directed RNA polymerase complex"/>
    <property type="evidence" value="ECO:0007669"/>
    <property type="project" value="TreeGrafter"/>
</dbReference>
<dbReference type="InterPro" id="IPR041679">
    <property type="entry name" value="DNA2/NAM7-like_C"/>
</dbReference>
<dbReference type="PROSITE" id="PS50103">
    <property type="entry name" value="ZF_C3H1"/>
    <property type="match status" value="1"/>
</dbReference>
<dbReference type="PANTHER" id="PTHR10887">
    <property type="entry name" value="DNA2/NAM7 HELICASE FAMILY"/>
    <property type="match status" value="1"/>
</dbReference>
<feature type="domain" description="C3H1-type" evidence="11">
    <location>
        <begin position="1"/>
        <end position="28"/>
    </location>
</feature>
<dbReference type="Pfam" id="PF13087">
    <property type="entry name" value="AAA_12"/>
    <property type="match status" value="1"/>
</dbReference>
<dbReference type="GO" id="GO:0005737">
    <property type="term" value="C:cytoplasm"/>
    <property type="evidence" value="ECO:0007669"/>
    <property type="project" value="UniProtKB-SubCell"/>
</dbReference>
<sequence>MANQKICRNFARDGKCRFRPCKFSHDIPRDNNRHAPHQKTKRAEPPASSESDFRAWRRHLWDPNRDYPLGHRLGTFLQEAQRLIDQDVGVQQEVIRALAGEGGLKRMKELIDENILTTRSPTQKSAIFTQQVLPFLSIVTHPGVRDSLVLEQAVGTIYAFLYGVAGRRALDLLGFLADILSSDKDQVKETQIDHLEMSLVAFWHILELNSEAYIHEGLKLLANKFQSIVKEYEDLHVQSALYKVKVSMQRILHRLSIGAALPSVASSEQPAAQGDKLPSSFIVHRTPPGGRHDNDSADICDIQILPTSEEILSPHTEYLPVKDPRQWHIGGVAGLLDRNFRLLREDTVGQLRDAIHNQLRPTTITHSGRSNQLRTYAYSNVKVASLSFDRHAGLQFVIRFRQLAQVQGLGVKQREEWWNQSKRLQSGALVCLFDQRGEDVLFCTVAEPPRLPPGTPKPKDPPSLWKEKDVATVALEFIDPTNHHVQFVLDRYRPRGTVSPVTLVEFPGILLPAFAPTLRALQKMKRSEDLPFANLLAPASSENWDQVTQVHPPAYALKPGFKFDLSCLMTDATELHLRPGQAFDMETFKEKSILDPAQAVGLINTLQHQIGLIQGPPGTGKSYTGVALIKVLLANAAKAKANIGPIICVCYTNHALDQLLEELLERKITTQIVRIGSRCKSERVEQHTLSKLVHKPPQTKVEKSSIYHLHLQLEECQREFDGLRLHFEGSEGNLKWFLERYNPKHYRQLFSTDEQGWIRPKSKKGNNAFHQWINRGFESTEKPRSIGVLENINLEHMSVRERQMVYEHWLTENRRQKHDKAKILVQEQRRSKEEMNDVRHEVDLRCLRQAQVIGVTTSGLARNLKMLRRLQSKVVLCEEAGEVLEAHLLTALLPSVEHAILIGDHQQLRPQIQDYNLSRENYRGGEQYSLDQSLFERLVDPGEDGSGVRMPFSTLETQRRMHPSIAQLVRDTLYPRLEDAPSVLEYPEVCGMRQRLFWFDHQHPEAGNSSTDAVNTSHWNAFEVEMTTALVAHLIRQGCYRAGEIAVLTPYLGQLHRLRRRLSESFSIVLGDRDQDDLEAAGLNESDADTHSPVSQSTALQTVRAATIDNFQGEEAKVVVISLVRSNAQRRCGFLRTSNRINVLLSRAKHGMYIIGNAATSMDVPMWRQVVEILKSKDNFGAQLKLQCPRHPDSPIAVSEPDHFVQYSPEGGCNQRCVNRLKCGHACKQKCHSTLLHNAVYCQEPCPRPLKGCDHACPKHCGDKCPQRCQVTVFDANRHLPCGHAAAELPCWQAQDLSEVKCPMPVAKQVQGCNHTVTVPCHVKVEIPFNCPAVCGAILACGHPCRRKCWQCTRYEAEDKVQVTTHGRCEQPCGRKYSACAHSCTRICHEPEPCPPCESPCDVHCGHSQCPNKCCEPCVPCAETRCPSSCPHGACTLPCAAPCDNVPCSKRCDKLLACGHQCPSICGEICPQSSFCQICAAPEVKDRVVDFILGEAYHEIDLNENPCIFPRCGHFLTMESMDGQMDMKEQYELDADGKPVAITASSKPFSVEDVKRCATCRGSLRDISRYGRLVRRAMLDEATKKFILYLNNEYVPMAQELPKLIIGLPEAKNSAGSSAMFQIGEAIRIEGSGSQQIKHLGDLMKKNKISRWDELVRLRNRMVKYYSRIQVEEQPFRRVQDLVEHARRVKEAQGTFKFNESVLQTKGVLLASALLIRLDIALLGDFLSLYNAATPLATRRELFVNLQKNMDDCHGLIQLASELHRVAHQVEGYVFLAQLCALQRSHIKEIADAESRLVEGRDALDAAEQLCKQYPGQTQGLSEEIESAKAMLRGSTFYSAVSNEERMAVITAMNREFRGTGHWYYCPNGHPFTIGECGGAMQVSTCPECGAQVGGRSHQTVDGVTRANDLENRVANLTIG</sequence>
<feature type="compositionally biased region" description="Basic and acidic residues" evidence="10">
    <location>
        <begin position="23"/>
        <end position="33"/>
    </location>
</feature>
<feature type="domain" description="RZ-type" evidence="12">
    <location>
        <begin position="1841"/>
        <end position="1916"/>
    </location>
</feature>
<dbReference type="Gene3D" id="3.40.50.300">
    <property type="entry name" value="P-loop containing nucleotide triphosphate hydrolases"/>
    <property type="match status" value="2"/>
</dbReference>
<evidence type="ECO:0000259" key="12">
    <source>
        <dbReference type="PROSITE" id="PS51981"/>
    </source>
</evidence>
<keyword evidence="13" id="KW-0378">Hydrolase</keyword>
<dbReference type="CDD" id="cd17936">
    <property type="entry name" value="EEXXEc_NFX1"/>
    <property type="match status" value="1"/>
</dbReference>
<keyword evidence="6" id="KW-0347">Helicase</keyword>
<feature type="zinc finger region" description="C3H1-type" evidence="9">
    <location>
        <begin position="1"/>
        <end position="28"/>
    </location>
</feature>
<dbReference type="InterPro" id="IPR047187">
    <property type="entry name" value="SF1_C_Upf1"/>
</dbReference>
<dbReference type="GO" id="GO:0016787">
    <property type="term" value="F:hydrolase activity"/>
    <property type="evidence" value="ECO:0007669"/>
    <property type="project" value="UniProtKB-KW"/>
</dbReference>
<name>A0A370C280_ASPNG</name>
<keyword evidence="6" id="KW-0067">ATP-binding</keyword>
<dbReference type="SMART" id="SM00438">
    <property type="entry name" value="ZnF_NFX"/>
    <property type="match status" value="4"/>
</dbReference>